<evidence type="ECO:0000256" key="1">
    <source>
        <dbReference type="ARBA" id="ARBA00004328"/>
    </source>
</evidence>
<gene>
    <name evidence="3" type="ORF">RD110_18660</name>
</gene>
<dbReference type="OrthoDB" id="9786516at2"/>
<evidence type="ECO:0000259" key="2">
    <source>
        <dbReference type="Pfam" id="PF05065"/>
    </source>
</evidence>
<keyword evidence="4" id="KW-1185">Reference proteome</keyword>
<dbReference type="STRING" id="1842727.RD110_18660"/>
<evidence type="ECO:0000313" key="4">
    <source>
        <dbReference type="Proteomes" id="UP000186609"/>
    </source>
</evidence>
<name>A0A1P8JYZ5_9BURK</name>
<dbReference type="RefSeq" id="WP_076201005.1">
    <property type="nucleotide sequence ID" value="NZ_CP019236.1"/>
</dbReference>
<reference evidence="3 4" key="1">
    <citation type="submission" date="2017-01" db="EMBL/GenBank/DDBJ databases">
        <authorList>
            <person name="Mah S.A."/>
            <person name="Swanson W.J."/>
            <person name="Moy G.W."/>
            <person name="Vacquier V.D."/>
        </authorList>
    </citation>
    <scope>NUCLEOTIDE SEQUENCE [LARGE SCALE GENOMIC DNA]</scope>
    <source>
        <strain evidence="3 4">DCY110</strain>
    </source>
</reference>
<dbReference type="Gene3D" id="3.30.2400.10">
    <property type="entry name" value="Major capsid protein gp5"/>
    <property type="match status" value="1"/>
</dbReference>
<dbReference type="NCBIfam" id="TIGR01554">
    <property type="entry name" value="major_cap_HK97"/>
    <property type="match status" value="1"/>
</dbReference>
<dbReference type="SUPFAM" id="SSF56563">
    <property type="entry name" value="Major capsid protein gp5"/>
    <property type="match status" value="1"/>
</dbReference>
<dbReference type="AlphaFoldDB" id="A0A1P8JYZ5"/>
<dbReference type="EMBL" id="CP019236">
    <property type="protein sequence ID" value="APW38977.1"/>
    <property type="molecule type" value="Genomic_DNA"/>
</dbReference>
<dbReference type="Gene3D" id="3.30.2320.10">
    <property type="entry name" value="hypothetical protein PF0899 domain"/>
    <property type="match status" value="1"/>
</dbReference>
<dbReference type="Pfam" id="PF05065">
    <property type="entry name" value="Phage_capsid"/>
    <property type="match status" value="1"/>
</dbReference>
<proteinExistence type="predicted"/>
<feature type="domain" description="Phage capsid-like C-terminal" evidence="2">
    <location>
        <begin position="115"/>
        <end position="405"/>
    </location>
</feature>
<protein>
    <recommendedName>
        <fullName evidence="2">Phage capsid-like C-terminal domain-containing protein</fullName>
    </recommendedName>
</protein>
<dbReference type="KEGG" id="rhy:RD110_18660"/>
<dbReference type="InterPro" id="IPR024455">
    <property type="entry name" value="Phage_capsid"/>
</dbReference>
<accession>A0A1P8JYZ5</accession>
<dbReference type="Proteomes" id="UP000186609">
    <property type="component" value="Chromosome"/>
</dbReference>
<comment type="subcellular location">
    <subcellularLocation>
        <location evidence="1">Virion</location>
    </subcellularLocation>
</comment>
<dbReference type="InterPro" id="IPR054612">
    <property type="entry name" value="Phage_capsid-like_C"/>
</dbReference>
<evidence type="ECO:0000313" key="3">
    <source>
        <dbReference type="EMBL" id="APW38977.1"/>
    </source>
</evidence>
<organism evidence="3 4">
    <name type="scientific">Rhodoferax koreensis</name>
    <dbReference type="NCBI Taxonomy" id="1842727"/>
    <lineage>
        <taxon>Bacteria</taxon>
        <taxon>Pseudomonadati</taxon>
        <taxon>Pseudomonadota</taxon>
        <taxon>Betaproteobacteria</taxon>
        <taxon>Burkholderiales</taxon>
        <taxon>Comamonadaceae</taxon>
        <taxon>Rhodoferax</taxon>
    </lineage>
</organism>
<sequence>MSIQALRERLSALNKDAKNQIAEAGSKTWTKEEKEKFDSVMDEAERVQSQIEASQRVLDMEAEKEFRHLPTKKDGPQDAQMEGYEIFLRKSDRQMSQEDAAKVRNTMSTTTGSEGGYTVQTTVAKTLIEALKSYGAMRRVATQITTAAGEDLSYPTTDGTAEEGEIVAQNAGASDQDVSFGTRSLNVFKFSSKVVTIPIELLQDSGIDVISLVNGRLRSRIGRHQNKKYTTGTGTGEPWGMVTAASVGRVGAAGQVSTVIYDDLVDLMDSLDVAYLDEESGDDDLPGAAPWFMFSQTMRRAVRKIKDTAGRPIWTPSYDEGMTAKRPDLLLGYPVKINNDMPTPAANAKSIAFGNLSQYTVRDAMNVTMYRFDDSAYAKKGQVGFLAFSRAGGNLMDTGAVKLYQHPAS</sequence>